<evidence type="ECO:0008006" key="4">
    <source>
        <dbReference type="Google" id="ProtNLM"/>
    </source>
</evidence>
<protein>
    <recommendedName>
        <fullName evidence="4">DegV family EDD domain-containing protein</fullName>
    </recommendedName>
</protein>
<dbReference type="AlphaFoldDB" id="A0A0P6X6P5"/>
<dbReference type="SUPFAM" id="SSF82549">
    <property type="entry name" value="DAK1/DegV-like"/>
    <property type="match status" value="1"/>
</dbReference>
<accession>A0A0P6X6P5</accession>
<evidence type="ECO:0000313" key="2">
    <source>
        <dbReference type="EMBL" id="KPL75033.1"/>
    </source>
</evidence>
<dbReference type="STRING" id="360411.AC812_11105"/>
<dbReference type="EMBL" id="LGHJ01000016">
    <property type="protein sequence ID" value="KPL75033.1"/>
    <property type="molecule type" value="Genomic_DNA"/>
</dbReference>
<dbReference type="GO" id="GO:0008289">
    <property type="term" value="F:lipid binding"/>
    <property type="evidence" value="ECO:0007669"/>
    <property type="project" value="UniProtKB-KW"/>
</dbReference>
<name>A0A0P6X6P5_9CHLR</name>
<dbReference type="Gene3D" id="3.40.50.10170">
    <property type="match status" value="1"/>
</dbReference>
<dbReference type="PROSITE" id="PS51482">
    <property type="entry name" value="DEGV"/>
    <property type="match status" value="1"/>
</dbReference>
<dbReference type="PANTHER" id="PTHR33434">
    <property type="entry name" value="DEGV DOMAIN-CONTAINING PROTEIN DR_1986-RELATED"/>
    <property type="match status" value="1"/>
</dbReference>
<dbReference type="Pfam" id="PF02645">
    <property type="entry name" value="DegV"/>
    <property type="match status" value="1"/>
</dbReference>
<dbReference type="PANTHER" id="PTHR33434:SF2">
    <property type="entry name" value="FATTY ACID-BINDING PROTEIN TM_1468"/>
    <property type="match status" value="1"/>
</dbReference>
<reference evidence="2 3" key="1">
    <citation type="submission" date="2015-07" db="EMBL/GenBank/DDBJ databases">
        <title>Draft genome of Bellilinea caldifistulae DSM 17877.</title>
        <authorList>
            <person name="Hemp J."/>
            <person name="Ward L.M."/>
            <person name="Pace L.A."/>
            <person name="Fischer W.W."/>
        </authorList>
    </citation>
    <scope>NUCLEOTIDE SEQUENCE [LARGE SCALE GENOMIC DNA]</scope>
    <source>
        <strain evidence="2 3">GOMI-1</strain>
    </source>
</reference>
<dbReference type="OrthoDB" id="158324at2"/>
<evidence type="ECO:0000256" key="1">
    <source>
        <dbReference type="ARBA" id="ARBA00023121"/>
    </source>
</evidence>
<dbReference type="RefSeq" id="WP_061916233.1">
    <property type="nucleotide sequence ID" value="NZ_DF967971.1"/>
</dbReference>
<comment type="caution">
    <text evidence="2">The sequence shown here is derived from an EMBL/GenBank/DDBJ whole genome shotgun (WGS) entry which is preliminary data.</text>
</comment>
<evidence type="ECO:0000313" key="3">
    <source>
        <dbReference type="Proteomes" id="UP000050514"/>
    </source>
</evidence>
<gene>
    <name evidence="2" type="ORF">AC812_11105</name>
</gene>
<sequence>MRKIGVLVDNTAQFPRHSFPGQNLIRIATHDVALNGKIYPGGDSLKVSQLPPSIRGQDAPKLLPPTPEKFNQILTSMGSEFDEVLVLAHSSHLSSTFQNASLAASSLQGRLPVVVIDTNTFSAGLGMLAQLAAQIIHDGANLGEVEHVVRQQAAHTYTIVCCPGLSYLAQNGIIDPAQAITGEFLSMMPVFSFEDERLTPIEKMRNIRNISEFFIEFVEEFDNLHHIAVVQSVPPLLPETRSMRQVFLENYPQTSYSEHNLNLATALLFSPKMVGLIAVETVSDIV</sequence>
<dbReference type="Proteomes" id="UP000050514">
    <property type="component" value="Unassembled WGS sequence"/>
</dbReference>
<dbReference type="InterPro" id="IPR043168">
    <property type="entry name" value="DegV_C"/>
</dbReference>
<organism evidence="2 3">
    <name type="scientific">Bellilinea caldifistulae</name>
    <dbReference type="NCBI Taxonomy" id="360411"/>
    <lineage>
        <taxon>Bacteria</taxon>
        <taxon>Bacillati</taxon>
        <taxon>Chloroflexota</taxon>
        <taxon>Anaerolineae</taxon>
        <taxon>Anaerolineales</taxon>
        <taxon>Anaerolineaceae</taxon>
        <taxon>Bellilinea</taxon>
    </lineage>
</organism>
<dbReference type="Gene3D" id="3.30.1180.10">
    <property type="match status" value="1"/>
</dbReference>
<dbReference type="InterPro" id="IPR050270">
    <property type="entry name" value="DegV_domain_contain"/>
</dbReference>
<dbReference type="NCBIfam" id="TIGR00762">
    <property type="entry name" value="DegV"/>
    <property type="match status" value="1"/>
</dbReference>
<dbReference type="InterPro" id="IPR003797">
    <property type="entry name" value="DegV"/>
</dbReference>
<keyword evidence="1" id="KW-0446">Lipid-binding</keyword>
<proteinExistence type="predicted"/>
<keyword evidence="3" id="KW-1185">Reference proteome</keyword>